<gene>
    <name evidence="8" type="ORF">SeLEV6574_g01220</name>
    <name evidence="7" type="ORF">SeMB42_g06811</name>
</gene>
<evidence type="ECO:0000313" key="8">
    <source>
        <dbReference type="EMBL" id="TPX49871.1"/>
    </source>
</evidence>
<comment type="similarity">
    <text evidence="1 5">Belongs to the NOP53 family.</text>
</comment>
<reference evidence="9 10" key="1">
    <citation type="journal article" date="2019" name="Sci. Rep.">
        <title>Comparative genomics of chytrid fungi reveal insights into the obligate biotrophic and pathogenic lifestyle of Synchytrium endobioticum.</title>
        <authorList>
            <person name="van de Vossenberg B.T.L.H."/>
            <person name="Warris S."/>
            <person name="Nguyen H.D.T."/>
            <person name="van Gent-Pelzer M.P.E."/>
            <person name="Joly D.L."/>
            <person name="van de Geest H.C."/>
            <person name="Bonants P.J.M."/>
            <person name="Smith D.S."/>
            <person name="Levesque C.A."/>
            <person name="van der Lee T.A.J."/>
        </authorList>
    </citation>
    <scope>NUCLEOTIDE SEQUENCE [LARGE SCALE GENOMIC DNA]</scope>
    <source>
        <strain evidence="8 10">LEV6574</strain>
        <strain evidence="7 9">MB42</strain>
    </source>
</reference>
<dbReference type="GO" id="GO:0000027">
    <property type="term" value="P:ribosomal large subunit assembly"/>
    <property type="evidence" value="ECO:0007669"/>
    <property type="project" value="UniProtKB-UniRule"/>
</dbReference>
<feature type="compositionally biased region" description="Polar residues" evidence="6">
    <location>
        <begin position="1"/>
        <end position="15"/>
    </location>
</feature>
<evidence type="ECO:0000313" key="7">
    <source>
        <dbReference type="EMBL" id="TPX37890.1"/>
    </source>
</evidence>
<dbReference type="STRING" id="286115.A0A507C8H2"/>
<feature type="region of interest" description="Disordered" evidence="6">
    <location>
        <begin position="1"/>
        <end position="24"/>
    </location>
</feature>
<evidence type="ECO:0000256" key="2">
    <source>
        <dbReference type="ARBA" id="ARBA00018339"/>
    </source>
</evidence>
<feature type="compositionally biased region" description="Acidic residues" evidence="6">
    <location>
        <begin position="284"/>
        <end position="304"/>
    </location>
</feature>
<dbReference type="GO" id="GO:0006364">
    <property type="term" value="P:rRNA processing"/>
    <property type="evidence" value="ECO:0007669"/>
    <property type="project" value="TreeGrafter"/>
</dbReference>
<dbReference type="AlphaFoldDB" id="A0A507C8H2"/>
<accession>A0A507C8H2</accession>
<evidence type="ECO:0000313" key="9">
    <source>
        <dbReference type="Proteomes" id="UP000317494"/>
    </source>
</evidence>
<dbReference type="Proteomes" id="UP000320475">
    <property type="component" value="Unassembled WGS sequence"/>
</dbReference>
<dbReference type="GO" id="GO:0005654">
    <property type="term" value="C:nucleoplasm"/>
    <property type="evidence" value="ECO:0007669"/>
    <property type="project" value="UniProtKB-SubCell"/>
</dbReference>
<keyword evidence="4 5" id="KW-0539">Nucleus</keyword>
<feature type="compositionally biased region" description="Polar residues" evidence="6">
    <location>
        <begin position="102"/>
        <end position="115"/>
    </location>
</feature>
<dbReference type="GO" id="GO:0008097">
    <property type="term" value="F:5S rRNA binding"/>
    <property type="evidence" value="ECO:0007669"/>
    <property type="project" value="TreeGrafter"/>
</dbReference>
<evidence type="ECO:0000313" key="10">
    <source>
        <dbReference type="Proteomes" id="UP000320475"/>
    </source>
</evidence>
<comment type="function">
    <text evidence="5">May play a role in ribosome biogenesis.</text>
</comment>
<dbReference type="PANTHER" id="PTHR14211">
    <property type="entry name" value="GLIOMA SUPPRESSOR CANDIDATE REGION GENE 2"/>
    <property type="match status" value="1"/>
</dbReference>
<keyword evidence="3 5" id="KW-0690">Ribosome biogenesis</keyword>
<keyword evidence="9" id="KW-1185">Reference proteome</keyword>
<proteinExistence type="inferred from homology"/>
<comment type="caution">
    <text evidence="7">The sequence shown here is derived from an EMBL/GenBank/DDBJ whole genome shotgun (WGS) entry which is preliminary data.</text>
</comment>
<protein>
    <recommendedName>
        <fullName evidence="2 5">Ribosome biogenesis protein NOP53</fullName>
    </recommendedName>
</protein>
<feature type="compositionally biased region" description="Basic residues" evidence="6">
    <location>
        <begin position="380"/>
        <end position="391"/>
    </location>
</feature>
<feature type="region of interest" description="Disordered" evidence="6">
    <location>
        <begin position="361"/>
        <end position="394"/>
    </location>
</feature>
<sequence>MTTPESAAKKQSQPSRKGKRAWRKNVDLSTIERSLVEIQGEKRHLGAPLHGQPAEALFVIDKTGVPHPNASHRKVPGLRIDQILASRSKTPAISSRPRLEQSHLSSRNRNKSLLTGRNLKGEALLVQKLVEKVKKTSKSGVVKKSDVFVKKRKTRSLISGLCSTTSRTHSGVVDADPVLGKRMRNPWDDAPDTPAVVGKNGLHQKEYVESALPQPVKKPKTIAALPTAIASVAIPDAGASYNPSFDDHQALLAKAVDEEQERVNKIEQVKKKLWYPPELDLLDDETFFDDDDDDTEAPAADEPEPAAPPAKQSTSADNRKTRKDRIAAAKRTGRERELAKKRAEKQLFKDINRVGDIRKELGKTNPLSAPPACTTAAPPKAHRLGPHKQKPRPVDVQLTDELPDSLRQLKPEGNTFHDLFSSIQTRKLIEPRRRVGAKKKEKVKLFESYDSKRFV</sequence>
<feature type="compositionally biased region" description="Low complexity" evidence="6">
    <location>
        <begin position="366"/>
        <end position="379"/>
    </location>
</feature>
<evidence type="ECO:0000256" key="3">
    <source>
        <dbReference type="ARBA" id="ARBA00022517"/>
    </source>
</evidence>
<dbReference type="PIRSF" id="PIRSF017302">
    <property type="entry name" value="Gltscr2"/>
    <property type="match status" value="1"/>
</dbReference>
<name>A0A507C8H2_9FUNG</name>
<feature type="region of interest" description="Disordered" evidence="6">
    <location>
        <begin position="87"/>
        <end position="115"/>
    </location>
</feature>
<evidence type="ECO:0000256" key="1">
    <source>
        <dbReference type="ARBA" id="ARBA00008838"/>
    </source>
</evidence>
<evidence type="ECO:0000256" key="4">
    <source>
        <dbReference type="ARBA" id="ARBA00023242"/>
    </source>
</evidence>
<organism evidence="7 9">
    <name type="scientific">Synchytrium endobioticum</name>
    <dbReference type="NCBI Taxonomy" id="286115"/>
    <lineage>
        <taxon>Eukaryota</taxon>
        <taxon>Fungi</taxon>
        <taxon>Fungi incertae sedis</taxon>
        <taxon>Chytridiomycota</taxon>
        <taxon>Chytridiomycota incertae sedis</taxon>
        <taxon>Chytridiomycetes</taxon>
        <taxon>Synchytriales</taxon>
        <taxon>Synchytriaceae</taxon>
        <taxon>Synchytrium</taxon>
    </lineage>
</organism>
<dbReference type="Pfam" id="PF07767">
    <property type="entry name" value="Nop53"/>
    <property type="match status" value="1"/>
</dbReference>
<dbReference type="GO" id="GO:0005730">
    <property type="term" value="C:nucleolus"/>
    <property type="evidence" value="ECO:0007669"/>
    <property type="project" value="UniProtKB-SubCell"/>
</dbReference>
<dbReference type="Proteomes" id="UP000317494">
    <property type="component" value="Unassembled WGS sequence"/>
</dbReference>
<comment type="subcellular location">
    <subcellularLocation>
        <location evidence="5">Nucleus</location>
        <location evidence="5">Nucleolus</location>
    </subcellularLocation>
    <subcellularLocation>
        <location evidence="5">Nucleus</location>
        <location evidence="5">Nucleoplasm</location>
    </subcellularLocation>
</comment>
<feature type="compositionally biased region" description="Basic and acidic residues" evidence="6">
    <location>
        <begin position="324"/>
        <end position="345"/>
    </location>
</feature>
<dbReference type="EMBL" id="QEAM01000026">
    <property type="protein sequence ID" value="TPX49871.1"/>
    <property type="molecule type" value="Genomic_DNA"/>
</dbReference>
<dbReference type="OrthoDB" id="5072at2759"/>
<dbReference type="VEuPathDB" id="FungiDB:SeMB42_g06811"/>
<feature type="region of interest" description="Disordered" evidence="6">
    <location>
        <begin position="284"/>
        <end position="345"/>
    </location>
</feature>
<evidence type="ECO:0000256" key="6">
    <source>
        <dbReference type="SAM" id="MobiDB-lite"/>
    </source>
</evidence>
<dbReference type="EMBL" id="QEAN01000411">
    <property type="protein sequence ID" value="TPX37890.1"/>
    <property type="molecule type" value="Genomic_DNA"/>
</dbReference>
<evidence type="ECO:0000256" key="5">
    <source>
        <dbReference type="PIRNR" id="PIRNR017302"/>
    </source>
</evidence>
<dbReference type="InterPro" id="IPR011687">
    <property type="entry name" value="Nop53/GLTSCR2"/>
</dbReference>
<dbReference type="PANTHER" id="PTHR14211:SF7">
    <property type="entry name" value="RIBOSOME BIOGENESIS PROTEIN NOP53"/>
    <property type="match status" value="1"/>
</dbReference>